<comment type="caution">
    <text evidence="7">The sequence shown here is derived from an EMBL/GenBank/DDBJ whole genome shotgun (WGS) entry which is preliminary data.</text>
</comment>
<keyword evidence="8" id="KW-1185">Reference proteome</keyword>
<protein>
    <submittedName>
        <fullName evidence="7">Hemicentin-1-like isoform 2 protein</fullName>
    </submittedName>
</protein>
<evidence type="ECO:0000256" key="3">
    <source>
        <dbReference type="ARBA" id="ARBA00023157"/>
    </source>
</evidence>
<dbReference type="GO" id="GO:0005911">
    <property type="term" value="C:cell-cell junction"/>
    <property type="evidence" value="ECO:0007669"/>
    <property type="project" value="TreeGrafter"/>
</dbReference>
<evidence type="ECO:0000259" key="6">
    <source>
        <dbReference type="PROSITE" id="PS50835"/>
    </source>
</evidence>
<dbReference type="SMART" id="SM00409">
    <property type="entry name" value="IG"/>
    <property type="match status" value="2"/>
</dbReference>
<dbReference type="SUPFAM" id="SSF48726">
    <property type="entry name" value="Immunoglobulin"/>
    <property type="match status" value="2"/>
</dbReference>
<feature type="domain" description="Ig-like" evidence="6">
    <location>
        <begin position="200"/>
        <end position="312"/>
    </location>
</feature>
<dbReference type="InterPro" id="IPR003599">
    <property type="entry name" value="Ig_sub"/>
</dbReference>
<name>A0A0J7K2N2_LASNI</name>
<dbReference type="PANTHER" id="PTHR11640:SF164">
    <property type="entry name" value="MAM DOMAIN-CONTAINING GLYCOSYLPHOSPHATIDYLINOSITOL ANCHOR PROTEIN 1"/>
    <property type="match status" value="1"/>
</dbReference>
<dbReference type="GO" id="GO:0050839">
    <property type="term" value="F:cell adhesion molecule binding"/>
    <property type="evidence" value="ECO:0007669"/>
    <property type="project" value="TreeGrafter"/>
</dbReference>
<dbReference type="InterPro" id="IPR036179">
    <property type="entry name" value="Ig-like_dom_sf"/>
</dbReference>
<dbReference type="PaxDb" id="67767-A0A0J7K2N2"/>
<keyword evidence="3" id="KW-1015">Disulfide bond</keyword>
<evidence type="ECO:0000256" key="2">
    <source>
        <dbReference type="ARBA" id="ARBA00023136"/>
    </source>
</evidence>
<feature type="domain" description="Ig-like" evidence="6">
    <location>
        <begin position="1"/>
        <end position="106"/>
    </location>
</feature>
<dbReference type="AlphaFoldDB" id="A0A0J7K2N2"/>
<reference evidence="7 8" key="1">
    <citation type="submission" date="2015-04" db="EMBL/GenBank/DDBJ databases">
        <title>Lasius niger genome sequencing.</title>
        <authorList>
            <person name="Konorov E.A."/>
            <person name="Nikitin M.A."/>
            <person name="Kirill M.V."/>
            <person name="Chang P."/>
        </authorList>
    </citation>
    <scope>NUCLEOTIDE SEQUENCE [LARGE SCALE GENOMIC DNA]</scope>
    <source>
        <tissue evidence="7">Whole</tissue>
    </source>
</reference>
<comment type="subcellular location">
    <subcellularLocation>
        <location evidence="1">Membrane</location>
        <topology evidence="1">Single-pass type I membrane protein</topology>
    </subcellularLocation>
</comment>
<dbReference type="GO" id="GO:0005886">
    <property type="term" value="C:plasma membrane"/>
    <property type="evidence" value="ECO:0007669"/>
    <property type="project" value="TreeGrafter"/>
</dbReference>
<sequence>MDPETPVNEADRQNVSLTCEVDAGNPAMLTAVRWYLDGDLLKELPDCPRNSTAAMTTAVEESSTFCDIDPSKLLLESVGRTFHGNYSCEGRNEAGWGPVSPSTPVIVYYKPGPASITYEPRQVVKKHPLSITCFVLDPGRPKVSGFKWLRGWHRLPDENDATLFIESVNLETEANFTCLAYNEAGDGDPATTFIDVSAAPTFIKKLHSYRGYVYSSPNVSIMCWVECAPICNISWLRDDIPMDFSKTNRYYVLNVYHPPDPRTNDFESIQSTLVWNLTVWPNGQLDRDEDNVKFTCKSSSNGIGPGVESSTHFHVECM</sequence>
<dbReference type="Proteomes" id="UP000036403">
    <property type="component" value="Unassembled WGS sequence"/>
</dbReference>
<dbReference type="GO" id="GO:0098609">
    <property type="term" value="P:cell-cell adhesion"/>
    <property type="evidence" value="ECO:0007669"/>
    <property type="project" value="TreeGrafter"/>
</dbReference>
<dbReference type="EMBL" id="LBMM01016107">
    <property type="protein sequence ID" value="KMQ84554.1"/>
    <property type="molecule type" value="Genomic_DNA"/>
</dbReference>
<dbReference type="InterPro" id="IPR051275">
    <property type="entry name" value="Cell_adhesion_signaling"/>
</dbReference>
<dbReference type="Gene3D" id="2.60.40.10">
    <property type="entry name" value="Immunoglobulins"/>
    <property type="match status" value="3"/>
</dbReference>
<dbReference type="InterPro" id="IPR007110">
    <property type="entry name" value="Ig-like_dom"/>
</dbReference>
<feature type="domain" description="Ig-like" evidence="6">
    <location>
        <begin position="111"/>
        <end position="197"/>
    </location>
</feature>
<evidence type="ECO:0000313" key="7">
    <source>
        <dbReference type="EMBL" id="KMQ84554.1"/>
    </source>
</evidence>
<evidence type="ECO:0000256" key="1">
    <source>
        <dbReference type="ARBA" id="ARBA00004479"/>
    </source>
</evidence>
<proteinExistence type="predicted"/>
<dbReference type="STRING" id="67767.A0A0J7K2N2"/>
<evidence type="ECO:0000256" key="4">
    <source>
        <dbReference type="ARBA" id="ARBA00023180"/>
    </source>
</evidence>
<keyword evidence="4" id="KW-0325">Glycoprotein</keyword>
<keyword evidence="5" id="KW-0393">Immunoglobulin domain</keyword>
<dbReference type="OrthoDB" id="6106100at2759"/>
<dbReference type="PANTHER" id="PTHR11640">
    <property type="entry name" value="NEPHRIN"/>
    <property type="match status" value="1"/>
</dbReference>
<evidence type="ECO:0000256" key="5">
    <source>
        <dbReference type="ARBA" id="ARBA00023319"/>
    </source>
</evidence>
<evidence type="ECO:0000313" key="8">
    <source>
        <dbReference type="Proteomes" id="UP000036403"/>
    </source>
</evidence>
<gene>
    <name evidence="7" type="ORF">RF55_17560</name>
</gene>
<dbReference type="InterPro" id="IPR013783">
    <property type="entry name" value="Ig-like_fold"/>
</dbReference>
<organism evidence="7 8">
    <name type="scientific">Lasius niger</name>
    <name type="common">Black garden ant</name>
    <dbReference type="NCBI Taxonomy" id="67767"/>
    <lineage>
        <taxon>Eukaryota</taxon>
        <taxon>Metazoa</taxon>
        <taxon>Ecdysozoa</taxon>
        <taxon>Arthropoda</taxon>
        <taxon>Hexapoda</taxon>
        <taxon>Insecta</taxon>
        <taxon>Pterygota</taxon>
        <taxon>Neoptera</taxon>
        <taxon>Endopterygota</taxon>
        <taxon>Hymenoptera</taxon>
        <taxon>Apocrita</taxon>
        <taxon>Aculeata</taxon>
        <taxon>Formicoidea</taxon>
        <taxon>Formicidae</taxon>
        <taxon>Formicinae</taxon>
        <taxon>Lasius</taxon>
        <taxon>Lasius</taxon>
    </lineage>
</organism>
<keyword evidence="2" id="KW-0472">Membrane</keyword>
<dbReference type="PROSITE" id="PS50835">
    <property type="entry name" value="IG_LIKE"/>
    <property type="match status" value="3"/>
</dbReference>
<accession>A0A0J7K2N2</accession>